<dbReference type="InterPro" id="IPR049453">
    <property type="entry name" value="Memb_transporter_dom"/>
</dbReference>
<evidence type="ECO:0000256" key="5">
    <source>
        <dbReference type="ARBA" id="ARBA00023136"/>
    </source>
</evidence>
<dbReference type="Pfam" id="PF13515">
    <property type="entry name" value="FUSC_2"/>
    <property type="match status" value="1"/>
</dbReference>
<reference evidence="10 11" key="1">
    <citation type="submission" date="2019-03" db="EMBL/GenBank/DDBJ databases">
        <title>Genomic Encyclopedia of Type Strains, Phase IV (KMG-IV): sequencing the most valuable type-strain genomes for metagenomic binning, comparative biology and taxonomic classification.</title>
        <authorList>
            <person name="Goeker M."/>
        </authorList>
    </citation>
    <scope>NUCLEOTIDE SEQUENCE [LARGE SCALE GENOMIC DNA]</scope>
    <source>
        <strain evidence="10 11">DSM 22958</strain>
    </source>
</reference>
<comment type="caution">
    <text evidence="10">The sequence shown here is derived from an EMBL/GenBank/DDBJ whole genome shotgun (WGS) entry which is preliminary data.</text>
</comment>
<evidence type="ECO:0000256" key="8">
    <source>
        <dbReference type="SAM" id="Phobius"/>
    </source>
</evidence>
<gene>
    <name evidence="10" type="ORF">EV666_101235</name>
</gene>
<organism evidence="10 11">
    <name type="scientific">Camelimonas lactis</name>
    <dbReference type="NCBI Taxonomy" id="659006"/>
    <lineage>
        <taxon>Bacteria</taxon>
        <taxon>Pseudomonadati</taxon>
        <taxon>Pseudomonadota</taxon>
        <taxon>Alphaproteobacteria</taxon>
        <taxon>Hyphomicrobiales</taxon>
        <taxon>Chelatococcaceae</taxon>
        <taxon>Camelimonas</taxon>
    </lineage>
</organism>
<evidence type="ECO:0000259" key="9">
    <source>
        <dbReference type="Pfam" id="PF13515"/>
    </source>
</evidence>
<feature type="transmembrane region" description="Helical" evidence="8">
    <location>
        <begin position="356"/>
        <end position="375"/>
    </location>
</feature>
<keyword evidence="5 8" id="KW-0472">Membrane</keyword>
<evidence type="ECO:0000256" key="2">
    <source>
        <dbReference type="ARBA" id="ARBA00022475"/>
    </source>
</evidence>
<evidence type="ECO:0000313" key="11">
    <source>
        <dbReference type="Proteomes" id="UP000294881"/>
    </source>
</evidence>
<feature type="region of interest" description="Disordered" evidence="7">
    <location>
        <begin position="650"/>
        <end position="694"/>
    </location>
</feature>
<evidence type="ECO:0000256" key="4">
    <source>
        <dbReference type="ARBA" id="ARBA00022989"/>
    </source>
</evidence>
<evidence type="ECO:0000256" key="3">
    <source>
        <dbReference type="ARBA" id="ARBA00022692"/>
    </source>
</evidence>
<feature type="transmembrane region" description="Helical" evidence="8">
    <location>
        <begin position="106"/>
        <end position="125"/>
    </location>
</feature>
<dbReference type="AlphaFoldDB" id="A0A4R2GYA3"/>
<feature type="domain" description="Integral membrane bound transporter" evidence="9">
    <location>
        <begin position="371"/>
        <end position="493"/>
    </location>
</feature>
<protein>
    <submittedName>
        <fullName evidence="10">Putative membrane protein YccC</fullName>
    </submittedName>
</protein>
<feature type="transmembrane region" description="Helical" evidence="8">
    <location>
        <begin position="480"/>
        <end position="499"/>
    </location>
</feature>
<feature type="transmembrane region" description="Helical" evidence="8">
    <location>
        <begin position="158"/>
        <end position="179"/>
    </location>
</feature>
<evidence type="ECO:0000256" key="1">
    <source>
        <dbReference type="ARBA" id="ARBA00004651"/>
    </source>
</evidence>
<name>A0A4R2GYA3_9HYPH</name>
<proteinExistence type="inferred from homology"/>
<dbReference type="PANTHER" id="PTHR30509">
    <property type="entry name" value="P-HYDROXYBENZOIC ACID EFFLUX PUMP SUBUNIT-RELATED"/>
    <property type="match status" value="1"/>
</dbReference>
<feature type="transmembrane region" description="Helical" evidence="8">
    <location>
        <begin position="413"/>
        <end position="443"/>
    </location>
</feature>
<keyword evidence="2" id="KW-1003">Cell membrane</keyword>
<evidence type="ECO:0000256" key="7">
    <source>
        <dbReference type="SAM" id="MobiDB-lite"/>
    </source>
</evidence>
<dbReference type="EMBL" id="SLWL01000001">
    <property type="protein sequence ID" value="TCO15985.1"/>
    <property type="molecule type" value="Genomic_DNA"/>
</dbReference>
<keyword evidence="3 8" id="KW-0812">Transmembrane</keyword>
<evidence type="ECO:0000256" key="6">
    <source>
        <dbReference type="ARBA" id="ARBA00043993"/>
    </source>
</evidence>
<dbReference type="Proteomes" id="UP000294881">
    <property type="component" value="Unassembled WGS sequence"/>
</dbReference>
<dbReference type="RefSeq" id="WP_132001770.1">
    <property type="nucleotide sequence ID" value="NZ_JBHUNN010000002.1"/>
</dbReference>
<evidence type="ECO:0000313" key="10">
    <source>
        <dbReference type="EMBL" id="TCO15985.1"/>
    </source>
</evidence>
<feature type="compositionally biased region" description="Low complexity" evidence="7">
    <location>
        <begin position="653"/>
        <end position="664"/>
    </location>
</feature>
<feature type="transmembrane region" description="Helical" evidence="8">
    <location>
        <begin position="449"/>
        <end position="468"/>
    </location>
</feature>
<dbReference type="PANTHER" id="PTHR30509:SF9">
    <property type="entry name" value="MULTIDRUG RESISTANCE PROTEIN MDTO"/>
    <property type="match status" value="1"/>
</dbReference>
<dbReference type="OrthoDB" id="128040at2"/>
<comment type="similarity">
    <text evidence="6">Belongs to the YccS/YhfK family.</text>
</comment>
<dbReference type="GO" id="GO:0005886">
    <property type="term" value="C:plasma membrane"/>
    <property type="evidence" value="ECO:0007669"/>
    <property type="project" value="UniProtKB-SubCell"/>
</dbReference>
<comment type="subcellular location">
    <subcellularLocation>
        <location evidence="1">Cell membrane</location>
        <topology evidence="1">Multi-pass membrane protein</topology>
    </subcellularLocation>
</comment>
<accession>A0A4R2GYA3</accession>
<feature type="transmembrane region" description="Helical" evidence="8">
    <location>
        <begin position="132"/>
        <end position="152"/>
    </location>
</feature>
<feature type="compositionally biased region" description="Pro residues" evidence="7">
    <location>
        <begin position="675"/>
        <end position="688"/>
    </location>
</feature>
<keyword evidence="4 8" id="KW-1133">Transmembrane helix</keyword>
<sequence>MTGNLTDMPPVPDGHAAPANWIRELARMQPARWPVGLSIRAAITIGAPFIVGVATDSTSDCMWIAMGALMLASGERRAPYRTIFRQVLISAPIGAAGYLAGYLGALPWAAVVVAMMLVGFLAGIVSSYGQAFSAGALQVLLTAGIAIGIPAIDPFWRCSLMFLGGAAAYACLLGVEALLARRQRQRHILADLINAAARLARARAAPAPEAEIEAARRAVTDGLGAAYEALIDSNGLSSGAAGEPAAHGAILQAVDQLFTVILSSDSPEALNAAAGQLADLAAAMASGRPSPPAIGSGAPAGPLLGAVAALQAAWQAAGAGGQNAAAPGGAPANATAGRRFTVSVILDRLACGRETVMSALALALCLGLAYATRWFNDASHWYWVPLTVGIVMKPDFGSVFTRAVLRGVGTVGGVLIGAAALIFIPKGLLLALLTVVLAATLPWAKQRSYAVQTVVLTPLVLILIDLAHPGLKNIDYGLQRVVDTLIGSAIVLAFGYFPWRRGQQRQVAHAFHAARAGIADCLRATISAQGRQQAVVARRRRAAYGALSNLRVQLQRSMAEPPPAGREAAAWLPLVACAERICDGITIWSTREPAPLADGDARTVARLADAIDGQVSPADAARLTSTDPGVAALVAGVAAELGRLDRLTEVKNAPAASGPAAPARPEVPRQEFPRPEFPGPEFPGPEFPPAGKAG</sequence>
<keyword evidence="11" id="KW-1185">Reference proteome</keyword>